<feature type="domain" description="Ig-like" evidence="10">
    <location>
        <begin position="338"/>
        <end position="425"/>
    </location>
</feature>
<name>A0AA88I7G5_ARTSF</name>
<dbReference type="GO" id="GO:0005886">
    <property type="term" value="C:plasma membrane"/>
    <property type="evidence" value="ECO:0007669"/>
    <property type="project" value="UniProtKB-SubCell"/>
</dbReference>
<dbReference type="GO" id="GO:0007156">
    <property type="term" value="P:homophilic cell adhesion via plasma membrane adhesion molecules"/>
    <property type="evidence" value="ECO:0007669"/>
    <property type="project" value="TreeGrafter"/>
</dbReference>
<dbReference type="InterPro" id="IPR050958">
    <property type="entry name" value="Cell_Adh-Cytoskel_Orgn"/>
</dbReference>
<dbReference type="FunFam" id="2.60.40.10:FF:000032">
    <property type="entry name" value="palladin isoform X1"/>
    <property type="match status" value="2"/>
</dbReference>
<dbReference type="FunFam" id="2.60.40.10:FF:000005">
    <property type="entry name" value="Neuronal cell adhesion molecule"/>
    <property type="match status" value="1"/>
</dbReference>
<dbReference type="PANTHER" id="PTHR45080">
    <property type="entry name" value="CONTACTIN 5"/>
    <property type="match status" value="1"/>
</dbReference>
<keyword evidence="7" id="KW-0325">Glycoprotein</keyword>
<keyword evidence="8" id="KW-0393">Immunoglobulin domain</keyword>
<dbReference type="GO" id="GO:0050808">
    <property type="term" value="P:synapse organization"/>
    <property type="evidence" value="ECO:0007669"/>
    <property type="project" value="TreeGrafter"/>
</dbReference>
<dbReference type="FunFam" id="2.60.40.10:FF:001928">
    <property type="entry name" value="neuroglian isoform X2"/>
    <property type="match status" value="1"/>
</dbReference>
<keyword evidence="5" id="KW-0472">Membrane</keyword>
<feature type="domain" description="Ig-like" evidence="10">
    <location>
        <begin position="36"/>
        <end position="134"/>
    </location>
</feature>
<keyword evidence="6" id="KW-1015">Disulfide bond</keyword>
<dbReference type="Pfam" id="PF00047">
    <property type="entry name" value="ig"/>
    <property type="match status" value="1"/>
</dbReference>
<dbReference type="Gene3D" id="2.60.40.10">
    <property type="entry name" value="Immunoglobulins"/>
    <property type="match status" value="7"/>
</dbReference>
<feature type="chain" id="PRO_5041636054" description="Ig-like domain-containing protein" evidence="9">
    <location>
        <begin position="25"/>
        <end position="807"/>
    </location>
</feature>
<dbReference type="InterPro" id="IPR036179">
    <property type="entry name" value="Ig-like_dom_sf"/>
</dbReference>
<dbReference type="GO" id="GO:0008046">
    <property type="term" value="F:axon guidance receptor activity"/>
    <property type="evidence" value="ECO:0007669"/>
    <property type="project" value="TreeGrafter"/>
</dbReference>
<dbReference type="InterPro" id="IPR003598">
    <property type="entry name" value="Ig_sub2"/>
</dbReference>
<sequence>MKIVPTRILASVGIVALFVGQALCSTQSPPLMVKQPPTDELLFQVATRIDENDKPFIIECEAEGEPAPKYRWEKNGHEFLYQTEDYRISQQPGRGTLVITQPKDVDIGQYQCFATNEFGTAASNSVFVRKSELSNFKEEPPKSISEQEGKPFSLRCQPPDGWPKPSVYWMIQSTNGALRSVNSSRMTVDPEGTLWFSNITREDSSEDFLYACSATSKFRNEYKLGNRVYLEAIPSGNSAVQNRHEPVQQYVSRKNMVGYRGERVELWCVFGGTPLPQIKWNKRGGALTSSRVDYTNYGKTLVIKSVDFEDEGSYECGASNGVGSPKSYSITLEVQAKPYFTVEPEVVRAAEDDTAVFRCEASGKPAPEIQWIHNGKPIESFPSNPRRKVRPNEIVIEKLTKQDTGNYGCNATNSLGYAYKDVYLNVLGAAEAVAMGAEYFFLITDEGEGYLLDTTDCPAMQLVQRPESLSGILQEVCLSIGLEQKSTALPPEIVEPPEDIATVDGSSVNMTCKVTGAPKPEVKWVRDGLELTGGRYKVMEDGNLEIRANSFKVFLADLKRTFLPTSTWDVTFSDAGAYSCFALNKFGSIDATGNLVVKERTRIVDEPEDYEVAAGSTATFRCTAISDSSLTLRIDWMNENETIDFEQEPRFVQSQDFSLTITKTTELDTGEYTCVARTELDSATAKASLIVEDVPNAPKLVGVRCNPRDAVLEWIPQGDNRSPIIMYTVQHNTSFTPDSWEVSFESVPATDRIFTSMVQREVMIYISLLLFCPAFDSVLHTHFNPANTAVKVSLAARLALRVCYFEE</sequence>
<dbReference type="GO" id="GO:0030424">
    <property type="term" value="C:axon"/>
    <property type="evidence" value="ECO:0007669"/>
    <property type="project" value="TreeGrafter"/>
</dbReference>
<dbReference type="SMART" id="SM00408">
    <property type="entry name" value="IGc2"/>
    <property type="match status" value="6"/>
</dbReference>
<reference evidence="11" key="1">
    <citation type="submission" date="2023-07" db="EMBL/GenBank/DDBJ databases">
        <title>Chromosome-level genome assembly of Artemia franciscana.</title>
        <authorList>
            <person name="Jo E."/>
        </authorList>
    </citation>
    <scope>NUCLEOTIDE SEQUENCE</scope>
    <source>
        <tissue evidence="11">Whole body</tissue>
    </source>
</reference>
<evidence type="ECO:0000313" key="11">
    <source>
        <dbReference type="EMBL" id="KAK2722794.1"/>
    </source>
</evidence>
<dbReference type="EMBL" id="JAVRJZ010000005">
    <property type="protein sequence ID" value="KAK2722794.1"/>
    <property type="molecule type" value="Genomic_DNA"/>
</dbReference>
<evidence type="ECO:0000256" key="3">
    <source>
        <dbReference type="ARBA" id="ARBA00022729"/>
    </source>
</evidence>
<evidence type="ECO:0000256" key="1">
    <source>
        <dbReference type="ARBA" id="ARBA00004236"/>
    </source>
</evidence>
<dbReference type="Pfam" id="PF07679">
    <property type="entry name" value="I-set"/>
    <property type="match status" value="2"/>
</dbReference>
<evidence type="ECO:0000313" key="12">
    <source>
        <dbReference type="Proteomes" id="UP001187531"/>
    </source>
</evidence>
<evidence type="ECO:0000256" key="8">
    <source>
        <dbReference type="ARBA" id="ARBA00023319"/>
    </source>
</evidence>
<dbReference type="Proteomes" id="UP001187531">
    <property type="component" value="Unassembled WGS sequence"/>
</dbReference>
<evidence type="ECO:0000256" key="2">
    <source>
        <dbReference type="ARBA" id="ARBA00022475"/>
    </source>
</evidence>
<evidence type="ECO:0000256" key="6">
    <source>
        <dbReference type="ARBA" id="ARBA00023157"/>
    </source>
</evidence>
<keyword evidence="3 9" id="KW-0732">Signal</keyword>
<protein>
    <recommendedName>
        <fullName evidence="10">Ig-like domain-containing protein</fullName>
    </recommendedName>
</protein>
<evidence type="ECO:0000256" key="5">
    <source>
        <dbReference type="ARBA" id="ARBA00023136"/>
    </source>
</evidence>
<feature type="domain" description="Ig-like" evidence="10">
    <location>
        <begin position="148"/>
        <end position="225"/>
    </location>
</feature>
<keyword evidence="4" id="KW-0677">Repeat</keyword>
<feature type="domain" description="Ig-like" evidence="10">
    <location>
        <begin position="246"/>
        <end position="331"/>
    </location>
</feature>
<dbReference type="PANTHER" id="PTHR45080:SF8">
    <property type="entry name" value="IG-LIKE DOMAIN-CONTAINING PROTEIN"/>
    <property type="match status" value="1"/>
</dbReference>
<dbReference type="GO" id="GO:0043025">
    <property type="term" value="C:neuronal cell body"/>
    <property type="evidence" value="ECO:0007669"/>
    <property type="project" value="TreeGrafter"/>
</dbReference>
<dbReference type="SUPFAM" id="SSF49265">
    <property type="entry name" value="Fibronectin type III"/>
    <property type="match status" value="1"/>
</dbReference>
<accession>A0AA88I7G5</accession>
<dbReference type="AlphaFoldDB" id="A0AA88I7G5"/>
<dbReference type="SMART" id="SM00409">
    <property type="entry name" value="IG"/>
    <property type="match status" value="6"/>
</dbReference>
<evidence type="ECO:0000256" key="4">
    <source>
        <dbReference type="ARBA" id="ARBA00022737"/>
    </source>
</evidence>
<evidence type="ECO:0000256" key="9">
    <source>
        <dbReference type="SAM" id="SignalP"/>
    </source>
</evidence>
<feature type="domain" description="Ig-like" evidence="10">
    <location>
        <begin position="601"/>
        <end position="690"/>
    </location>
</feature>
<evidence type="ECO:0000259" key="10">
    <source>
        <dbReference type="PROSITE" id="PS50835"/>
    </source>
</evidence>
<proteinExistence type="predicted"/>
<dbReference type="FunFam" id="2.60.40.10:FF:001718">
    <property type="entry name" value="Neuroglian, isoform D"/>
    <property type="match status" value="1"/>
</dbReference>
<keyword evidence="2" id="KW-1003">Cell membrane</keyword>
<comment type="caution">
    <text evidence="11">The sequence shown here is derived from an EMBL/GenBank/DDBJ whole genome shotgun (WGS) entry which is preliminary data.</text>
</comment>
<organism evidence="11 12">
    <name type="scientific">Artemia franciscana</name>
    <name type="common">Brine shrimp</name>
    <name type="synonym">Artemia sanfranciscana</name>
    <dbReference type="NCBI Taxonomy" id="6661"/>
    <lineage>
        <taxon>Eukaryota</taxon>
        <taxon>Metazoa</taxon>
        <taxon>Ecdysozoa</taxon>
        <taxon>Arthropoda</taxon>
        <taxon>Crustacea</taxon>
        <taxon>Branchiopoda</taxon>
        <taxon>Anostraca</taxon>
        <taxon>Artemiidae</taxon>
        <taxon>Artemia</taxon>
    </lineage>
</organism>
<evidence type="ECO:0000256" key="7">
    <source>
        <dbReference type="ARBA" id="ARBA00023180"/>
    </source>
</evidence>
<keyword evidence="12" id="KW-1185">Reference proteome</keyword>
<dbReference type="InterPro" id="IPR013151">
    <property type="entry name" value="Immunoglobulin_dom"/>
</dbReference>
<comment type="subcellular location">
    <subcellularLocation>
        <location evidence="1">Cell membrane</location>
    </subcellularLocation>
</comment>
<dbReference type="InterPro" id="IPR036116">
    <property type="entry name" value="FN3_sf"/>
</dbReference>
<gene>
    <name evidence="11" type="ORF">QYM36_003103</name>
</gene>
<dbReference type="InterPro" id="IPR013783">
    <property type="entry name" value="Ig-like_fold"/>
</dbReference>
<dbReference type="InterPro" id="IPR003599">
    <property type="entry name" value="Ig_sub"/>
</dbReference>
<dbReference type="InterPro" id="IPR007110">
    <property type="entry name" value="Ig-like_dom"/>
</dbReference>
<dbReference type="Pfam" id="PF13927">
    <property type="entry name" value="Ig_3"/>
    <property type="match status" value="2"/>
</dbReference>
<dbReference type="SUPFAM" id="SSF48726">
    <property type="entry name" value="Immunoglobulin"/>
    <property type="match status" value="6"/>
</dbReference>
<dbReference type="InterPro" id="IPR013098">
    <property type="entry name" value="Ig_I-set"/>
</dbReference>
<feature type="signal peptide" evidence="9">
    <location>
        <begin position="1"/>
        <end position="24"/>
    </location>
</feature>
<feature type="domain" description="Ig-like" evidence="10">
    <location>
        <begin position="491"/>
        <end position="596"/>
    </location>
</feature>
<dbReference type="PROSITE" id="PS50835">
    <property type="entry name" value="IG_LIKE"/>
    <property type="match status" value="6"/>
</dbReference>